<keyword evidence="2" id="KW-1185">Reference proteome</keyword>
<dbReference type="RefSeq" id="WP_202198439.1">
    <property type="nucleotide sequence ID" value="NZ_BAAATO010000031.1"/>
</dbReference>
<gene>
    <name evidence="1" type="ORF">Sspor_17640</name>
</gene>
<comment type="caution">
    <text evidence="1">The sequence shown here is derived from an EMBL/GenBank/DDBJ whole genome shotgun (WGS) entry which is preliminary data.</text>
</comment>
<proteinExistence type="predicted"/>
<sequence>MPPRLVVEPPDENNWRRVRWKGAPIGVAHQVSDITVLLTAAGMLDAEDLDLTDPELVEWRGGGPETWAESPL</sequence>
<dbReference type="EMBL" id="BNED01000005">
    <property type="protein sequence ID" value="GHI76203.1"/>
    <property type="molecule type" value="Genomic_DNA"/>
</dbReference>
<protein>
    <submittedName>
        <fullName evidence="1">Uncharacterized protein</fullName>
    </submittedName>
</protein>
<evidence type="ECO:0000313" key="1">
    <source>
        <dbReference type="EMBL" id="GHI76203.1"/>
    </source>
</evidence>
<reference evidence="2" key="1">
    <citation type="submission" date="2023-07" db="EMBL/GenBank/DDBJ databases">
        <title>Whole genome shotgun sequence of Streptomyces spororaveus NBRC 15456.</title>
        <authorList>
            <person name="Komaki H."/>
            <person name="Tamura T."/>
        </authorList>
    </citation>
    <scope>NUCLEOTIDE SEQUENCE [LARGE SCALE GENOMIC DNA]</scope>
    <source>
        <strain evidence="2">NBRC 15456</strain>
    </source>
</reference>
<evidence type="ECO:0000313" key="2">
    <source>
        <dbReference type="Proteomes" id="UP000608522"/>
    </source>
</evidence>
<accession>A0ABQ3T716</accession>
<name>A0ABQ3T716_9ACTN</name>
<organism evidence="1 2">
    <name type="scientific">Streptomyces spororaveus</name>
    <dbReference type="NCBI Taxonomy" id="284039"/>
    <lineage>
        <taxon>Bacteria</taxon>
        <taxon>Bacillati</taxon>
        <taxon>Actinomycetota</taxon>
        <taxon>Actinomycetes</taxon>
        <taxon>Kitasatosporales</taxon>
        <taxon>Streptomycetaceae</taxon>
        <taxon>Streptomyces</taxon>
    </lineage>
</organism>
<dbReference type="Proteomes" id="UP000608522">
    <property type="component" value="Unassembled WGS sequence"/>
</dbReference>